<dbReference type="PROSITE" id="PS00463">
    <property type="entry name" value="ZN2_CY6_FUNGAL_1"/>
    <property type="match status" value="1"/>
</dbReference>
<dbReference type="PhylomeDB" id="A0A060TJ81"/>
<keyword evidence="4" id="KW-0843">Virulence</keyword>
<feature type="region of interest" description="Disordered" evidence="7">
    <location>
        <begin position="574"/>
        <end position="656"/>
    </location>
</feature>
<keyword evidence="6" id="KW-0539">Nucleus</keyword>
<evidence type="ECO:0000256" key="2">
    <source>
        <dbReference type="ARBA" id="ARBA00022723"/>
    </source>
</evidence>
<dbReference type="GO" id="GO:0005634">
    <property type="term" value="C:nucleus"/>
    <property type="evidence" value="ECO:0007669"/>
    <property type="project" value="UniProtKB-SubCell"/>
</dbReference>
<gene>
    <name evidence="9" type="ORF">GNLVRS02_ARAD1D44990g</name>
</gene>
<proteinExistence type="predicted"/>
<dbReference type="InterPro" id="IPR007219">
    <property type="entry name" value="XnlR_reg_dom"/>
</dbReference>
<evidence type="ECO:0000259" key="8">
    <source>
        <dbReference type="PROSITE" id="PS50048"/>
    </source>
</evidence>
<dbReference type="GO" id="GO:0008270">
    <property type="term" value="F:zinc ion binding"/>
    <property type="evidence" value="ECO:0007669"/>
    <property type="project" value="InterPro"/>
</dbReference>
<dbReference type="PANTHER" id="PTHR47338:SF27">
    <property type="entry name" value="ZN(II)2CYS6 TRANSCRIPTION FACTOR (EUROFUNG)"/>
    <property type="match status" value="1"/>
</dbReference>
<dbReference type="InterPro" id="IPR050815">
    <property type="entry name" value="TF_fung"/>
</dbReference>
<comment type="subcellular location">
    <subcellularLocation>
        <location evidence="1">Nucleus</location>
    </subcellularLocation>
</comment>
<dbReference type="GO" id="GO:0003677">
    <property type="term" value="F:DNA binding"/>
    <property type="evidence" value="ECO:0007669"/>
    <property type="project" value="InterPro"/>
</dbReference>
<accession>A0A060TJ81</accession>
<feature type="region of interest" description="Disordered" evidence="7">
    <location>
        <begin position="1"/>
        <end position="32"/>
    </location>
</feature>
<dbReference type="CDD" id="cd12148">
    <property type="entry name" value="fungal_TF_MHR"/>
    <property type="match status" value="1"/>
</dbReference>
<dbReference type="Gene3D" id="4.10.240.10">
    <property type="entry name" value="Zn(2)-C6 fungal-type DNA-binding domain"/>
    <property type="match status" value="1"/>
</dbReference>
<reference evidence="9" key="2">
    <citation type="submission" date="2014-06" db="EMBL/GenBank/DDBJ databases">
        <title>The complete genome of Blastobotrys (Arxula) adeninivorans LS3 - a yeast of biotechnological interest.</title>
        <authorList>
            <person name="Kunze G."/>
            <person name="Gaillardin C."/>
            <person name="Czernicka M."/>
            <person name="Durrens P."/>
            <person name="Martin T."/>
            <person name="Boer E."/>
            <person name="Gabaldon T."/>
            <person name="Cruz J."/>
            <person name="Talla E."/>
            <person name="Marck C."/>
            <person name="Goffeau A."/>
            <person name="Barbe V."/>
            <person name="Baret P."/>
            <person name="Baronian K."/>
            <person name="Beier S."/>
            <person name="Bleykasten C."/>
            <person name="Bode R."/>
            <person name="Casaregola S."/>
            <person name="Despons L."/>
            <person name="Fairhead C."/>
            <person name="Giersberg M."/>
            <person name="Gierski P."/>
            <person name="Hahnel U."/>
            <person name="Hartmann A."/>
            <person name="Jankowska D."/>
            <person name="Jubin C."/>
            <person name="Jung P."/>
            <person name="Lafontaine I."/>
            <person name="Leh-Louis V."/>
            <person name="Lemaire M."/>
            <person name="Marcet-Houben M."/>
            <person name="Mascher M."/>
            <person name="Morel G."/>
            <person name="Richard G.-F."/>
            <person name="Riechen J."/>
            <person name="Sacerdot C."/>
            <person name="Sarkar A."/>
            <person name="Savel G."/>
            <person name="Schacherer J."/>
            <person name="Sherman D."/>
            <person name="Straub M.-L."/>
            <person name="Stein N."/>
            <person name="Thierry A."/>
            <person name="Trautwein-Schult A."/>
            <person name="Westhof E."/>
            <person name="Worch S."/>
            <person name="Dujon B."/>
            <person name="Souciet J.-L."/>
            <person name="Wincker P."/>
            <person name="Scholz U."/>
            <person name="Neuveglise N."/>
        </authorList>
    </citation>
    <scope>NUCLEOTIDE SEQUENCE</scope>
    <source>
        <strain evidence="9">LS3</strain>
    </source>
</reference>
<feature type="compositionally biased region" description="Polar residues" evidence="7">
    <location>
        <begin position="581"/>
        <end position="590"/>
    </location>
</feature>
<dbReference type="PROSITE" id="PS50048">
    <property type="entry name" value="ZN2_CY6_FUNGAL_2"/>
    <property type="match status" value="1"/>
</dbReference>
<dbReference type="GO" id="GO:0006351">
    <property type="term" value="P:DNA-templated transcription"/>
    <property type="evidence" value="ECO:0007669"/>
    <property type="project" value="InterPro"/>
</dbReference>
<dbReference type="SMART" id="SM00906">
    <property type="entry name" value="Fungal_trans"/>
    <property type="match status" value="1"/>
</dbReference>
<name>A0A060TJ81_BLAAD</name>
<keyword evidence="2" id="KW-0479">Metal-binding</keyword>
<evidence type="ECO:0000256" key="7">
    <source>
        <dbReference type="SAM" id="MobiDB-lite"/>
    </source>
</evidence>
<feature type="domain" description="Zn(2)-C6 fungal-type" evidence="8">
    <location>
        <begin position="39"/>
        <end position="69"/>
    </location>
</feature>
<evidence type="ECO:0000256" key="5">
    <source>
        <dbReference type="ARBA" id="ARBA00023163"/>
    </source>
</evidence>
<dbReference type="InterPro" id="IPR036864">
    <property type="entry name" value="Zn2-C6_fun-type_DNA-bd_sf"/>
</dbReference>
<dbReference type="AlphaFoldDB" id="A0A060TJ81"/>
<dbReference type="CDD" id="cd00067">
    <property type="entry name" value="GAL4"/>
    <property type="match status" value="1"/>
</dbReference>
<keyword evidence="5" id="KW-0804">Transcription</keyword>
<evidence type="ECO:0000256" key="6">
    <source>
        <dbReference type="ARBA" id="ARBA00023242"/>
    </source>
</evidence>
<protein>
    <submittedName>
        <fullName evidence="9">ARAD1D44990p</fullName>
    </submittedName>
</protein>
<feature type="compositionally biased region" description="Basic and acidic residues" evidence="7">
    <location>
        <begin position="1"/>
        <end position="10"/>
    </location>
</feature>
<dbReference type="SMART" id="SM00066">
    <property type="entry name" value="GAL4"/>
    <property type="match status" value="1"/>
</dbReference>
<dbReference type="EMBL" id="HG937694">
    <property type="protein sequence ID" value="CDP38892.1"/>
    <property type="molecule type" value="Genomic_DNA"/>
</dbReference>
<evidence type="ECO:0000256" key="3">
    <source>
        <dbReference type="ARBA" id="ARBA00023015"/>
    </source>
</evidence>
<evidence type="ECO:0000256" key="4">
    <source>
        <dbReference type="ARBA" id="ARBA00023026"/>
    </source>
</evidence>
<dbReference type="Pfam" id="PF00172">
    <property type="entry name" value="Zn_clus"/>
    <property type="match status" value="1"/>
</dbReference>
<dbReference type="Pfam" id="PF04082">
    <property type="entry name" value="Fungal_trans"/>
    <property type="match status" value="1"/>
</dbReference>
<sequence length="685" mass="76683">MLEAYLEKSVSRPGIKRGLPEDDASNAQPNSKFRKKPVACKSCRKKKIKCSADRPACSNCLRQNVECEYPRIRNRGSRFGYWETVKKRLSSLEKYVGDGIAQYEMPSQGPDPECSLSTVELLDSIKPPRASHTTASDATSAVTSAAATNSIPLPPLQIRKHLAELYFKHVNSQTYAFLHKPTFMARLERGEVNPALVFALCGLCARFSNHPEIVNSSHDERYSFGEQYRHQARKIISNQVFRDSIGIETLQAMVCLIQHDFFGEKGSKAMMYISLATRAARNMFLHSEAHYQDKETWLDGEIRRRTFWSLVVLDRLAHGSPSWPVQFLQSNYNSTPLPASNRAFLECIPTKTITMEEIRAGGCSPPTIGLFTFHILAVMLWCDINRYAASSQTRNDDGQFDILRARLGRLQSVLPEKYRYSRKRLYELRVYNMQGQYIHLHAEILAAKCVLHRSHGDLETASEAADALTDIVNDIQHSDEEITVAPFVGHAVLTVSAVHITNSSSPDPTVAARANKGLATNLRFLVELRAYWYTVGVWCNLLKERYTNLHGASSEVDEEPPLPYLPDGVIQKEKGALQEPSPAQSTNSPHATDIKSRSTVSNTVEQGLPEPVNPPQQPQTPVDIPHQSRLPASPEPDFTIAKFPWESATSTPKPDTRSFEDLLLAEIPAIDQFTAEWFSGLGGND</sequence>
<keyword evidence="3" id="KW-0805">Transcription regulation</keyword>
<dbReference type="PANTHER" id="PTHR47338">
    <property type="entry name" value="ZN(II)2CYS6 TRANSCRIPTION FACTOR (EUROFUNG)-RELATED"/>
    <property type="match status" value="1"/>
</dbReference>
<evidence type="ECO:0000313" key="9">
    <source>
        <dbReference type="EMBL" id="CDP38892.1"/>
    </source>
</evidence>
<evidence type="ECO:0000256" key="1">
    <source>
        <dbReference type="ARBA" id="ARBA00004123"/>
    </source>
</evidence>
<dbReference type="InterPro" id="IPR001138">
    <property type="entry name" value="Zn2Cys6_DnaBD"/>
</dbReference>
<dbReference type="GO" id="GO:0000981">
    <property type="term" value="F:DNA-binding transcription factor activity, RNA polymerase II-specific"/>
    <property type="evidence" value="ECO:0007669"/>
    <property type="project" value="InterPro"/>
</dbReference>
<dbReference type="SUPFAM" id="SSF57701">
    <property type="entry name" value="Zn2/Cys6 DNA-binding domain"/>
    <property type="match status" value="1"/>
</dbReference>
<organism evidence="9">
    <name type="scientific">Blastobotrys adeninivorans</name>
    <name type="common">Yeast</name>
    <name type="synonym">Arxula adeninivorans</name>
    <dbReference type="NCBI Taxonomy" id="409370"/>
    <lineage>
        <taxon>Eukaryota</taxon>
        <taxon>Fungi</taxon>
        <taxon>Dikarya</taxon>
        <taxon>Ascomycota</taxon>
        <taxon>Saccharomycotina</taxon>
        <taxon>Dipodascomycetes</taxon>
        <taxon>Dipodascales</taxon>
        <taxon>Trichomonascaceae</taxon>
        <taxon>Blastobotrys</taxon>
    </lineage>
</organism>
<reference evidence="9" key="1">
    <citation type="submission" date="2014-02" db="EMBL/GenBank/DDBJ databases">
        <authorList>
            <person name="Genoscope - CEA"/>
        </authorList>
    </citation>
    <scope>NUCLEOTIDE SEQUENCE</scope>
    <source>
        <strain evidence="9">LS3</strain>
    </source>
</reference>